<accession>A0A9N9VSC0</accession>
<feature type="region of interest" description="Disordered" evidence="2">
    <location>
        <begin position="1"/>
        <end position="23"/>
    </location>
</feature>
<dbReference type="AlphaFoldDB" id="A0A9N9VSC0"/>
<name>A0A9N9VSC0_9HYPO</name>
<dbReference type="GO" id="GO:0003824">
    <property type="term" value="F:catalytic activity"/>
    <property type="evidence" value="ECO:0007669"/>
    <property type="project" value="InterPro"/>
</dbReference>
<organism evidence="3 4">
    <name type="scientific">Clonostachys rhizophaga</name>
    <dbReference type="NCBI Taxonomy" id="160324"/>
    <lineage>
        <taxon>Eukaryota</taxon>
        <taxon>Fungi</taxon>
        <taxon>Dikarya</taxon>
        <taxon>Ascomycota</taxon>
        <taxon>Pezizomycotina</taxon>
        <taxon>Sordariomycetes</taxon>
        <taxon>Hypocreomycetidae</taxon>
        <taxon>Hypocreales</taxon>
        <taxon>Bionectriaceae</taxon>
        <taxon>Clonostachys</taxon>
    </lineage>
</organism>
<dbReference type="PANTHER" id="PTHR48228:SF4">
    <property type="entry name" value="BLR3030 PROTEIN"/>
    <property type="match status" value="1"/>
</dbReference>
<evidence type="ECO:0000313" key="4">
    <source>
        <dbReference type="Proteomes" id="UP000696573"/>
    </source>
</evidence>
<dbReference type="EMBL" id="CABFNQ020000730">
    <property type="protein sequence ID" value="CAH0028161.1"/>
    <property type="molecule type" value="Genomic_DNA"/>
</dbReference>
<reference evidence="3" key="1">
    <citation type="submission" date="2021-10" db="EMBL/GenBank/DDBJ databases">
        <authorList>
            <person name="Piombo E."/>
        </authorList>
    </citation>
    <scope>NUCLEOTIDE SEQUENCE</scope>
</reference>
<evidence type="ECO:0000313" key="3">
    <source>
        <dbReference type="EMBL" id="CAH0028161.1"/>
    </source>
</evidence>
<dbReference type="SUPFAM" id="SSF89796">
    <property type="entry name" value="CoA-transferase family III (CaiB/BaiF)"/>
    <property type="match status" value="2"/>
</dbReference>
<dbReference type="InterPro" id="IPR023606">
    <property type="entry name" value="CoA-Trfase_III_dom_1_sf"/>
</dbReference>
<comment type="similarity">
    <text evidence="1">Belongs to the CoA-transferase III family.</text>
</comment>
<protein>
    <submittedName>
        <fullName evidence="3">Uncharacterized protein</fullName>
    </submittedName>
</protein>
<proteinExistence type="inferred from homology"/>
<evidence type="ECO:0000256" key="2">
    <source>
        <dbReference type="SAM" id="MobiDB-lite"/>
    </source>
</evidence>
<evidence type="ECO:0000256" key="1">
    <source>
        <dbReference type="ARBA" id="ARBA00008383"/>
    </source>
</evidence>
<keyword evidence="4" id="KW-1185">Reference proteome</keyword>
<dbReference type="PANTHER" id="PTHR48228">
    <property type="entry name" value="SUCCINYL-COA--D-CITRAMALATE COA-TRANSFERASE"/>
    <property type="match status" value="1"/>
</dbReference>
<dbReference type="InterPro" id="IPR050509">
    <property type="entry name" value="CoA-transferase_III"/>
</dbReference>
<dbReference type="Proteomes" id="UP000696573">
    <property type="component" value="Unassembled WGS sequence"/>
</dbReference>
<dbReference type="OrthoDB" id="5863171at2759"/>
<dbReference type="InterPro" id="IPR003673">
    <property type="entry name" value="CoA-Trfase_fam_III"/>
</dbReference>
<sequence length="504" mass="54693">MSPHATEVASQETDGQALKGTPSKPVKEAYNVVQSIWKELRLPLDALSQLQLSGEGYGLPSSFKVGVLAQASIALSALAAALVATERKKQPVNSVPSVLIPLDHASVEFKSELLYILDGVPAPPLWGPIAGLYETKDGHISIHDSFPHHRAGALKLLDLPADCVDRNLIAQRVKGWEAVALEKAAAESGNVIYALRSPKQWEALPQRASLPPFPIMIRKIRDSPPSMPKQWSEGSSALDKCIRGLRVLEMTRVVAGPLCGKTLAAHGADVLWINGEHLPYLPNLDRDMARGKRTAFLDIRSPDGREKFHELLKTTDIFIQSFRPGSMTSKGFSPEYLADLNPDIIYGSISAWGQSGPWRNNRGFDSMVQVAGGINVAEAEAFGDGSVSKKLPTQALDHIAGYFLALGVLTGLHRHMTEGGAWEVHVSLAGVMEYLKSLGRYPGKEGFGCFDPSVPADAARFSETRATGFGDMFAVKHSATVDGYTTGWDYMPMPLGTHKPEWLN</sequence>
<dbReference type="Gene3D" id="3.40.50.10540">
    <property type="entry name" value="Crotonobetainyl-coa:carnitine coa-transferase, domain 1"/>
    <property type="match status" value="1"/>
</dbReference>
<gene>
    <name evidence="3" type="ORF">CRHIZ90672A_00002136</name>
</gene>
<dbReference type="Pfam" id="PF02515">
    <property type="entry name" value="CoA_transf_3"/>
    <property type="match status" value="1"/>
</dbReference>
<comment type="caution">
    <text evidence="3">The sequence shown here is derived from an EMBL/GenBank/DDBJ whole genome shotgun (WGS) entry which is preliminary data.</text>
</comment>